<keyword evidence="7" id="KW-1185">Reference proteome</keyword>
<dbReference type="InterPro" id="IPR005561">
    <property type="entry name" value="ANTAR"/>
</dbReference>
<dbReference type="InterPro" id="IPR029016">
    <property type="entry name" value="GAF-like_dom_sf"/>
</dbReference>
<sequence length="236" mass="25527">MTMRDVAGDLAAEFRALNEHLHAAGDRAAAMQRLVDLASEWLPGCAWAATTVWPVDRPPHSSTVSGEVARIVDQLQYDLGDGPCLDAARTGEAVRIADLSAEDRWPAFCRQALSDTPVRGILSYPLLDGDQRIVLNLYADRPDAFDKEAFNTGTLFAAHAAVLAAHADIASKAANLTQALSTSRQIGAAIGILMSAYTITDEQAFELLRTTSQNLNRKLRDVARDVTDTGELPARR</sequence>
<dbReference type="InterPro" id="IPR012074">
    <property type="entry name" value="GAF_ANTAR"/>
</dbReference>
<dbReference type="SMART" id="SM01012">
    <property type="entry name" value="ANTAR"/>
    <property type="match status" value="1"/>
</dbReference>
<evidence type="ECO:0000313" key="6">
    <source>
        <dbReference type="EMBL" id="BCJ34111.1"/>
    </source>
</evidence>
<dbReference type="AlphaFoldDB" id="A0A7R7DM99"/>
<keyword evidence="2" id="KW-0418">Kinase</keyword>
<dbReference type="PROSITE" id="PS50921">
    <property type="entry name" value="ANTAR"/>
    <property type="match status" value="1"/>
</dbReference>
<dbReference type="Proteomes" id="UP000611640">
    <property type="component" value="Chromosome"/>
</dbReference>
<dbReference type="Gene3D" id="3.30.450.40">
    <property type="match status" value="1"/>
</dbReference>
<evidence type="ECO:0000313" key="7">
    <source>
        <dbReference type="Proteomes" id="UP000611640"/>
    </source>
</evidence>
<accession>A0A7R7DM99</accession>
<dbReference type="SUPFAM" id="SSF52172">
    <property type="entry name" value="CheY-like"/>
    <property type="match status" value="1"/>
</dbReference>
<dbReference type="Pfam" id="PF13185">
    <property type="entry name" value="GAF_2"/>
    <property type="match status" value="1"/>
</dbReference>
<evidence type="ECO:0000259" key="5">
    <source>
        <dbReference type="PROSITE" id="PS50921"/>
    </source>
</evidence>
<dbReference type="EMBL" id="AP023355">
    <property type="protein sequence ID" value="BCJ34111.1"/>
    <property type="molecule type" value="Genomic_DNA"/>
</dbReference>
<dbReference type="RefSeq" id="WP_203960882.1">
    <property type="nucleotide sequence ID" value="NZ_AP023355.1"/>
</dbReference>
<keyword evidence="1" id="KW-0808">Transferase</keyword>
<dbReference type="InterPro" id="IPR011006">
    <property type="entry name" value="CheY-like_superfamily"/>
</dbReference>
<name>A0A7R7DM99_9ACTN</name>
<dbReference type="PIRSF" id="PIRSF036625">
    <property type="entry name" value="GAF_ANTAR"/>
    <property type="match status" value="1"/>
</dbReference>
<dbReference type="InterPro" id="IPR036388">
    <property type="entry name" value="WH-like_DNA-bd_sf"/>
</dbReference>
<dbReference type="Pfam" id="PF03861">
    <property type="entry name" value="ANTAR"/>
    <property type="match status" value="1"/>
</dbReference>
<organism evidence="6 7">
    <name type="scientific">Actinocatenispora thailandica</name>
    <dbReference type="NCBI Taxonomy" id="227318"/>
    <lineage>
        <taxon>Bacteria</taxon>
        <taxon>Bacillati</taxon>
        <taxon>Actinomycetota</taxon>
        <taxon>Actinomycetes</taxon>
        <taxon>Micromonosporales</taxon>
        <taxon>Micromonosporaceae</taxon>
        <taxon>Actinocatenispora</taxon>
    </lineage>
</organism>
<gene>
    <name evidence="6" type="ORF">Athai_16140</name>
</gene>
<evidence type="ECO:0000256" key="3">
    <source>
        <dbReference type="ARBA" id="ARBA00023015"/>
    </source>
</evidence>
<dbReference type="Gene3D" id="1.10.10.10">
    <property type="entry name" value="Winged helix-like DNA-binding domain superfamily/Winged helix DNA-binding domain"/>
    <property type="match status" value="1"/>
</dbReference>
<dbReference type="InterPro" id="IPR003018">
    <property type="entry name" value="GAF"/>
</dbReference>
<dbReference type="KEGG" id="atl:Athai_16140"/>
<evidence type="ECO:0000256" key="4">
    <source>
        <dbReference type="ARBA" id="ARBA00023163"/>
    </source>
</evidence>
<reference evidence="6 7" key="1">
    <citation type="submission" date="2020-08" db="EMBL/GenBank/DDBJ databases">
        <title>Whole genome shotgun sequence of Actinocatenispora thailandica NBRC 105041.</title>
        <authorList>
            <person name="Komaki H."/>
            <person name="Tamura T."/>
        </authorList>
    </citation>
    <scope>NUCLEOTIDE SEQUENCE [LARGE SCALE GENOMIC DNA]</scope>
    <source>
        <strain evidence="6 7">NBRC 105041</strain>
    </source>
</reference>
<evidence type="ECO:0000256" key="1">
    <source>
        <dbReference type="ARBA" id="ARBA00022679"/>
    </source>
</evidence>
<proteinExistence type="predicted"/>
<dbReference type="GO" id="GO:0016301">
    <property type="term" value="F:kinase activity"/>
    <property type="evidence" value="ECO:0007669"/>
    <property type="project" value="UniProtKB-KW"/>
</dbReference>
<feature type="domain" description="ANTAR" evidence="5">
    <location>
        <begin position="166"/>
        <end position="227"/>
    </location>
</feature>
<keyword evidence="4" id="KW-0804">Transcription</keyword>
<keyword evidence="3" id="KW-0805">Transcription regulation</keyword>
<protein>
    <submittedName>
        <fullName evidence="6">Transcriptional regulator</fullName>
    </submittedName>
</protein>
<dbReference type="GO" id="GO:0003723">
    <property type="term" value="F:RNA binding"/>
    <property type="evidence" value="ECO:0007669"/>
    <property type="project" value="InterPro"/>
</dbReference>
<evidence type="ECO:0000256" key="2">
    <source>
        <dbReference type="ARBA" id="ARBA00022777"/>
    </source>
</evidence>
<dbReference type="SUPFAM" id="SSF55781">
    <property type="entry name" value="GAF domain-like"/>
    <property type="match status" value="1"/>
</dbReference>
<dbReference type="SMART" id="SM00065">
    <property type="entry name" value="GAF"/>
    <property type="match status" value="1"/>
</dbReference>